<dbReference type="Ensembl" id="ENSSSCT00000067899.1">
    <property type="protein sequence ID" value="ENSSSCP00000066546.1"/>
    <property type="gene ID" value="ENSSSCG00000050756.1"/>
</dbReference>
<reference evidence="2" key="3">
    <citation type="submission" date="2025-08" db="UniProtKB">
        <authorList>
            <consortium name="Ensembl"/>
        </authorList>
    </citation>
    <scope>IDENTIFICATION</scope>
</reference>
<feature type="transmembrane region" description="Helical" evidence="1">
    <location>
        <begin position="74"/>
        <end position="101"/>
    </location>
</feature>
<accession>A0A5G2R7G7</accession>
<dbReference type="AlphaFoldDB" id="A0A5G2R7G7"/>
<dbReference type="InParanoid" id="A0A5G2R7G7"/>
<keyword evidence="3" id="KW-1185">Reference proteome</keyword>
<evidence type="ECO:0000256" key="1">
    <source>
        <dbReference type="SAM" id="Phobius"/>
    </source>
</evidence>
<protein>
    <submittedName>
        <fullName evidence="2">Uncharacterized protein</fullName>
    </submittedName>
</protein>
<keyword evidence="1" id="KW-1133">Transmembrane helix</keyword>
<dbReference type="Proteomes" id="UP000008227">
    <property type="component" value="Chromosome 1"/>
</dbReference>
<keyword evidence="1" id="KW-0812">Transmembrane</keyword>
<sequence length="128" mass="14695">MNVLCGYMSRSRIAGSYDSSVFNFLRYLHTVFHSGCTSLHSHQQCRRVSFSLHPIQHLLSVNLLMMTILTSGRWYLIAVLLCIFLIISDAEHFFLCLLAICMSSLKKCLFRSSAHFFSIGLFEYLTLC</sequence>
<reference evidence="3" key="1">
    <citation type="submission" date="2009-11" db="EMBL/GenBank/DDBJ databases">
        <authorList>
            <consortium name="Porcine genome sequencing project"/>
        </authorList>
    </citation>
    <scope>NUCLEOTIDE SEQUENCE [LARGE SCALE GENOMIC DNA]</scope>
    <source>
        <strain evidence="3">Duroc</strain>
    </source>
</reference>
<evidence type="ECO:0000313" key="3">
    <source>
        <dbReference type="Proteomes" id="UP000008227"/>
    </source>
</evidence>
<reference evidence="2" key="4">
    <citation type="submission" date="2025-09" db="UniProtKB">
        <authorList>
            <consortium name="Ensembl"/>
        </authorList>
    </citation>
    <scope>IDENTIFICATION</scope>
</reference>
<evidence type="ECO:0000313" key="2">
    <source>
        <dbReference type="Ensembl" id="ENSSSCP00000066546.1"/>
    </source>
</evidence>
<keyword evidence="1" id="KW-0472">Membrane</keyword>
<organism evidence="2 3">
    <name type="scientific">Sus scrofa</name>
    <name type="common">Pig</name>
    <dbReference type="NCBI Taxonomy" id="9823"/>
    <lineage>
        <taxon>Eukaryota</taxon>
        <taxon>Metazoa</taxon>
        <taxon>Chordata</taxon>
        <taxon>Craniata</taxon>
        <taxon>Vertebrata</taxon>
        <taxon>Euteleostomi</taxon>
        <taxon>Mammalia</taxon>
        <taxon>Eutheria</taxon>
        <taxon>Laurasiatheria</taxon>
        <taxon>Artiodactyla</taxon>
        <taxon>Suina</taxon>
        <taxon>Suidae</taxon>
        <taxon>Sus</taxon>
    </lineage>
</organism>
<reference evidence="2" key="2">
    <citation type="journal article" date="2020" name="Gigascience">
        <title>An improved pig reference genome sequence to enable pig genetics and genomics research.</title>
        <authorList>
            <person name="Warr A."/>
            <person name="Affara N."/>
            <person name="Aken B."/>
            <person name="Beiki H."/>
            <person name="Bickhart D.M."/>
            <person name="Billis K."/>
            <person name="Chow W."/>
            <person name="Eory L."/>
            <person name="Finlayson H.A."/>
            <person name="Flicek P."/>
            <person name="Giron C.G."/>
            <person name="Griffin D.K."/>
            <person name="Hall R."/>
            <person name="Hannum G."/>
            <person name="Hourlier T."/>
            <person name="Howe K."/>
            <person name="Hume D.A."/>
            <person name="Izuogu O."/>
            <person name="Kim K."/>
            <person name="Koren S."/>
            <person name="Liu H."/>
            <person name="Manchanda N."/>
            <person name="Martin F.J."/>
            <person name="Nonneman D.J."/>
            <person name="O'Connor R.E."/>
            <person name="Phillippy A.M."/>
            <person name="Rohrer G.A."/>
            <person name="Rosen B.D."/>
            <person name="Rund L.A."/>
            <person name="Sargent C.A."/>
            <person name="Schook L.B."/>
            <person name="Schroeder S.G."/>
            <person name="Schwartz A.S."/>
            <person name="Skinner B.M."/>
            <person name="Talbot R."/>
            <person name="Tseng E."/>
            <person name="Tuggle C.K."/>
            <person name="Watson M."/>
            <person name="Smith T.P.L."/>
            <person name="Archibald A.L."/>
        </authorList>
    </citation>
    <scope>NUCLEOTIDE SEQUENCE [LARGE SCALE GENOMIC DNA]</scope>
    <source>
        <strain evidence="2">Duroc</strain>
    </source>
</reference>
<name>A0A5G2R7G7_PIG</name>
<proteinExistence type="predicted"/>
<dbReference type="Bgee" id="ENSSSCG00000050756">
    <property type="expression patterns" value="Expressed in heart left ventricle"/>
</dbReference>